<evidence type="ECO:0000256" key="2">
    <source>
        <dbReference type="ARBA" id="ARBA00009605"/>
    </source>
</evidence>
<comment type="similarity">
    <text evidence="2">Belongs to the protein kinase superfamily. TKL Ser/Thr protein kinase family. TGFB receptor subfamily.</text>
</comment>
<dbReference type="GO" id="GO:0005886">
    <property type="term" value="C:plasma membrane"/>
    <property type="evidence" value="ECO:0007669"/>
    <property type="project" value="TreeGrafter"/>
</dbReference>
<dbReference type="InterPro" id="IPR000333">
    <property type="entry name" value="TGFB_receptor"/>
</dbReference>
<keyword evidence="12 15" id="KW-0472">Membrane</keyword>
<evidence type="ECO:0000256" key="3">
    <source>
        <dbReference type="ARBA" id="ARBA00012401"/>
    </source>
</evidence>
<evidence type="ECO:0000259" key="16">
    <source>
        <dbReference type="PROSITE" id="PS50011"/>
    </source>
</evidence>
<keyword evidence="5" id="KW-0808">Transferase</keyword>
<dbReference type="Proteomes" id="UP000822476">
    <property type="component" value="Unassembled WGS sequence"/>
</dbReference>
<proteinExistence type="inferred from homology"/>
<evidence type="ECO:0000256" key="14">
    <source>
        <dbReference type="SAM" id="MobiDB-lite"/>
    </source>
</evidence>
<gene>
    <name evidence="17" type="ORF">EG68_04350</name>
</gene>
<dbReference type="EMBL" id="JTDE01001861">
    <property type="protein sequence ID" value="KAF7258232.1"/>
    <property type="molecule type" value="Genomic_DNA"/>
</dbReference>
<evidence type="ECO:0000256" key="15">
    <source>
        <dbReference type="SAM" id="Phobius"/>
    </source>
</evidence>
<feature type="transmembrane region" description="Helical" evidence="15">
    <location>
        <begin position="130"/>
        <end position="158"/>
    </location>
</feature>
<keyword evidence="7" id="KW-0732">Signal</keyword>
<dbReference type="PROSITE" id="PS50011">
    <property type="entry name" value="PROTEIN_KINASE_DOM"/>
    <property type="match status" value="1"/>
</dbReference>
<name>A0A8S9YU48_9TREM</name>
<dbReference type="EC" id="2.7.11.30" evidence="3"/>
<keyword evidence="6 15" id="KW-0812">Transmembrane</keyword>
<accession>A0A8S9YU48</accession>
<evidence type="ECO:0000256" key="6">
    <source>
        <dbReference type="ARBA" id="ARBA00022692"/>
    </source>
</evidence>
<protein>
    <recommendedName>
        <fullName evidence="3">receptor protein serine/threonine kinase</fullName>
        <ecNumber evidence="3">2.7.11.30</ecNumber>
    </recommendedName>
</protein>
<dbReference type="GO" id="GO:0043235">
    <property type="term" value="C:receptor complex"/>
    <property type="evidence" value="ECO:0007669"/>
    <property type="project" value="TreeGrafter"/>
</dbReference>
<sequence>MRCFCSSTVNDCPENRQKQCDPRTSHCLLLLTWDGDSNRFIETFQDCWHWTDRFGCPKEPGPCHIFQETEKKFKACCCKGDLCNNVSDNEFPSSFKSNTSDFLGTEPPFNLSNVHSVGKPNPFGSNITPIGLVVSIVVPVIVLLLLILLAFLIMHFFCHRLRRSLKWKPVSRPVHVSSLSTAFQYFGSLRSKRYCECQTVRLTSSATIPSCTCGLANKSANELEQLNGLGDTRKHPTVGFGWSTKSEIEGLANLVTKIQLKSQGCFGQVWHGRLTQKLPTTNSSDEPLPLETDVAIKIFRPAQKESWETELTLFRISGLAHPNILKFYGADQFSSVQTTVNCAGLPEVELWLVTEYHPLGSLHDYLKSHTISWTALLQIAVGIARGLSHLHSESSGGGLLDSGGLVDRPKPSIAHRDLNSRNVLLKTDMTACIADFGLAIRLEPGHFPSITHHPQLGTRRYMAPEVLDGAIQFSRDAYLRIDVYAMGLILWELMSRCCGMVDSPLAVTSPYRVPFELELGPNPAIEELQRFVAVEKQRPKFHPSWSGSLSMCTLWETVEECWDQDAEARLSAGCVAERLAALSRQPWSRYPSTGLSDLLPLHSYPQFTAVSFSPSGMSGQPTLMASRTVPVIQTPSRSASTGPINFPVPSTSVPIPSDDLLPNGLPGDEMPNSSVAIP</sequence>
<evidence type="ECO:0000256" key="4">
    <source>
        <dbReference type="ARBA" id="ARBA00022527"/>
    </source>
</evidence>
<feature type="region of interest" description="Disordered" evidence="14">
    <location>
        <begin position="634"/>
        <end position="678"/>
    </location>
</feature>
<dbReference type="AlphaFoldDB" id="A0A8S9YU48"/>
<dbReference type="Gene3D" id="3.30.200.20">
    <property type="entry name" value="Phosphorylase Kinase, domain 1"/>
    <property type="match status" value="1"/>
</dbReference>
<dbReference type="OrthoDB" id="547665at2759"/>
<evidence type="ECO:0000256" key="12">
    <source>
        <dbReference type="ARBA" id="ARBA00023136"/>
    </source>
</evidence>
<dbReference type="PANTHER" id="PTHR23255:SF72">
    <property type="entry name" value="RECEPTOR PROTEIN SERINE_THREONINE KINASE"/>
    <property type="match status" value="1"/>
</dbReference>
<comment type="caution">
    <text evidence="17">The sequence shown here is derived from an EMBL/GenBank/DDBJ whole genome shotgun (WGS) entry which is preliminary data.</text>
</comment>
<evidence type="ECO:0000313" key="18">
    <source>
        <dbReference type="Proteomes" id="UP000822476"/>
    </source>
</evidence>
<keyword evidence="18" id="KW-1185">Reference proteome</keyword>
<evidence type="ECO:0000256" key="13">
    <source>
        <dbReference type="ARBA" id="ARBA00023170"/>
    </source>
</evidence>
<keyword evidence="13" id="KW-0675">Receptor</keyword>
<comment type="subcellular location">
    <subcellularLocation>
        <location evidence="1">Membrane</location>
        <topology evidence="1">Single-pass type I membrane protein</topology>
    </subcellularLocation>
</comment>
<dbReference type="GO" id="GO:0071363">
    <property type="term" value="P:cellular response to growth factor stimulus"/>
    <property type="evidence" value="ECO:0007669"/>
    <property type="project" value="TreeGrafter"/>
</dbReference>
<feature type="domain" description="Protein kinase" evidence="16">
    <location>
        <begin position="255"/>
        <end position="588"/>
    </location>
</feature>
<dbReference type="Gene3D" id="1.10.510.10">
    <property type="entry name" value="Transferase(Phosphotransferase) domain 1"/>
    <property type="match status" value="1"/>
</dbReference>
<dbReference type="GO" id="GO:0005524">
    <property type="term" value="F:ATP binding"/>
    <property type="evidence" value="ECO:0007669"/>
    <property type="project" value="UniProtKB-KW"/>
</dbReference>
<dbReference type="InterPro" id="IPR000719">
    <property type="entry name" value="Prot_kinase_dom"/>
</dbReference>
<evidence type="ECO:0000256" key="7">
    <source>
        <dbReference type="ARBA" id="ARBA00022729"/>
    </source>
</evidence>
<keyword evidence="11 15" id="KW-1133">Transmembrane helix</keyword>
<keyword evidence="10" id="KW-0067">ATP-binding</keyword>
<dbReference type="Pfam" id="PF00069">
    <property type="entry name" value="Pkinase"/>
    <property type="match status" value="1"/>
</dbReference>
<dbReference type="InterPro" id="IPR011009">
    <property type="entry name" value="Kinase-like_dom_sf"/>
</dbReference>
<reference evidence="17" key="1">
    <citation type="submission" date="2019-07" db="EMBL/GenBank/DDBJ databases">
        <title>Annotation for the trematode Paragonimus miyazaki's.</title>
        <authorList>
            <person name="Choi Y.-J."/>
        </authorList>
    </citation>
    <scope>NUCLEOTIDE SEQUENCE</scope>
    <source>
        <strain evidence="17">Japan</strain>
    </source>
</reference>
<keyword evidence="9" id="KW-0418">Kinase</keyword>
<evidence type="ECO:0000313" key="17">
    <source>
        <dbReference type="EMBL" id="KAF7258232.1"/>
    </source>
</evidence>
<evidence type="ECO:0000256" key="1">
    <source>
        <dbReference type="ARBA" id="ARBA00004479"/>
    </source>
</evidence>
<feature type="compositionally biased region" description="Polar residues" evidence="14">
    <location>
        <begin position="634"/>
        <end position="654"/>
    </location>
</feature>
<keyword evidence="4" id="KW-0723">Serine/threonine-protein kinase</keyword>
<evidence type="ECO:0000256" key="11">
    <source>
        <dbReference type="ARBA" id="ARBA00022989"/>
    </source>
</evidence>
<evidence type="ECO:0000256" key="10">
    <source>
        <dbReference type="ARBA" id="ARBA00022840"/>
    </source>
</evidence>
<dbReference type="PANTHER" id="PTHR23255">
    <property type="entry name" value="TRANSFORMING GROWTH FACTOR-BETA RECEPTOR TYPE I AND II"/>
    <property type="match status" value="1"/>
</dbReference>
<dbReference type="GO" id="GO:0004675">
    <property type="term" value="F:transmembrane receptor protein serine/threonine kinase activity"/>
    <property type="evidence" value="ECO:0007669"/>
    <property type="project" value="UniProtKB-EC"/>
</dbReference>
<evidence type="ECO:0000256" key="8">
    <source>
        <dbReference type="ARBA" id="ARBA00022741"/>
    </source>
</evidence>
<dbReference type="SUPFAM" id="SSF56112">
    <property type="entry name" value="Protein kinase-like (PK-like)"/>
    <property type="match status" value="1"/>
</dbReference>
<evidence type="ECO:0000256" key="9">
    <source>
        <dbReference type="ARBA" id="ARBA00022777"/>
    </source>
</evidence>
<dbReference type="CDD" id="cd23533">
    <property type="entry name" value="TFP_LU_ECD_BMPR2_like"/>
    <property type="match status" value="1"/>
</dbReference>
<keyword evidence="8" id="KW-0547">Nucleotide-binding</keyword>
<organism evidence="17 18">
    <name type="scientific">Paragonimus skrjabini miyazakii</name>
    <dbReference type="NCBI Taxonomy" id="59628"/>
    <lineage>
        <taxon>Eukaryota</taxon>
        <taxon>Metazoa</taxon>
        <taxon>Spiralia</taxon>
        <taxon>Lophotrochozoa</taxon>
        <taxon>Platyhelminthes</taxon>
        <taxon>Trematoda</taxon>
        <taxon>Digenea</taxon>
        <taxon>Plagiorchiida</taxon>
        <taxon>Troglotremata</taxon>
        <taxon>Troglotrematidae</taxon>
        <taxon>Paragonimus</taxon>
    </lineage>
</organism>
<evidence type="ECO:0000256" key="5">
    <source>
        <dbReference type="ARBA" id="ARBA00022679"/>
    </source>
</evidence>